<dbReference type="RefSeq" id="WP_307404642.1">
    <property type="nucleotide sequence ID" value="NZ_JAUSTW010000001.1"/>
</dbReference>
<keyword evidence="1" id="KW-1133">Transmembrane helix</keyword>
<name>A0ABT9XQS7_9BACI</name>
<dbReference type="Proteomes" id="UP001224122">
    <property type="component" value="Unassembled WGS sequence"/>
</dbReference>
<keyword evidence="1" id="KW-0472">Membrane</keyword>
<comment type="caution">
    <text evidence="2">The sequence shown here is derived from an EMBL/GenBank/DDBJ whole genome shotgun (WGS) entry which is preliminary data.</text>
</comment>
<sequence>MKINEYYRDTANISLNGSIAALVPTILIIGGNISFFQKKEIMLLSIPFLVYSLLGFQIYLFRLNQSISIGKNIKKTKSLYQSIFNAKQLLVVYLNTQNPRLLLYFPDGHQAGEIKKYREKGFKIFGFTKTFALYNFHDQVIGFFKVKGKKHLKIEIYDRDNVYLGCYEKKKVAWRKQKKEWLDASGRYIGAVEGSTFFMDEHLLDNSNRQVGRLRRGWMPLEWSPIFPEPNTPVLSFWEGLSEVDKLVRMSFLINEYFIER</sequence>
<evidence type="ECO:0000313" key="2">
    <source>
        <dbReference type="EMBL" id="MDQ0197701.1"/>
    </source>
</evidence>
<evidence type="ECO:0000313" key="3">
    <source>
        <dbReference type="Proteomes" id="UP001224122"/>
    </source>
</evidence>
<feature type="transmembrane region" description="Helical" evidence="1">
    <location>
        <begin position="12"/>
        <end position="35"/>
    </location>
</feature>
<dbReference type="EMBL" id="JAUSTW010000001">
    <property type="protein sequence ID" value="MDQ0197701.1"/>
    <property type="molecule type" value="Genomic_DNA"/>
</dbReference>
<organism evidence="2 3">
    <name type="scientific">Neobacillus ginsengisoli</name>
    <dbReference type="NCBI Taxonomy" id="904295"/>
    <lineage>
        <taxon>Bacteria</taxon>
        <taxon>Bacillati</taxon>
        <taxon>Bacillota</taxon>
        <taxon>Bacilli</taxon>
        <taxon>Bacillales</taxon>
        <taxon>Bacillaceae</taxon>
        <taxon>Neobacillus</taxon>
    </lineage>
</organism>
<protein>
    <recommendedName>
        <fullName evidence="4">NERD domain-containing protein</fullName>
    </recommendedName>
</protein>
<keyword evidence="1" id="KW-0812">Transmembrane</keyword>
<keyword evidence="3" id="KW-1185">Reference proteome</keyword>
<evidence type="ECO:0008006" key="4">
    <source>
        <dbReference type="Google" id="ProtNLM"/>
    </source>
</evidence>
<reference evidence="2 3" key="1">
    <citation type="submission" date="2023-07" db="EMBL/GenBank/DDBJ databases">
        <title>Genomic Encyclopedia of Type Strains, Phase IV (KMG-IV): sequencing the most valuable type-strain genomes for metagenomic binning, comparative biology and taxonomic classification.</title>
        <authorList>
            <person name="Goeker M."/>
        </authorList>
    </citation>
    <scope>NUCLEOTIDE SEQUENCE [LARGE SCALE GENOMIC DNA]</scope>
    <source>
        <strain evidence="2 3">DSM 27594</strain>
    </source>
</reference>
<feature type="transmembrane region" description="Helical" evidence="1">
    <location>
        <begin position="41"/>
        <end position="61"/>
    </location>
</feature>
<accession>A0ABT9XQS7</accession>
<evidence type="ECO:0000256" key="1">
    <source>
        <dbReference type="SAM" id="Phobius"/>
    </source>
</evidence>
<proteinExistence type="predicted"/>
<gene>
    <name evidence="2" type="ORF">J2S10_000806</name>
</gene>